<feature type="compositionally biased region" description="Polar residues" evidence="9">
    <location>
        <begin position="752"/>
        <end position="766"/>
    </location>
</feature>
<evidence type="ECO:0000256" key="7">
    <source>
        <dbReference type="ARBA" id="ARBA00034000"/>
    </source>
</evidence>
<dbReference type="InterPro" id="IPR001264">
    <property type="entry name" value="Glyco_trans_51"/>
</dbReference>
<feature type="domain" description="PASTA" evidence="10">
    <location>
        <begin position="710"/>
        <end position="776"/>
    </location>
</feature>
<dbReference type="EMBL" id="NBXE01000008">
    <property type="protein sequence ID" value="RFA28669.1"/>
    <property type="molecule type" value="Genomic_DNA"/>
</dbReference>
<evidence type="ECO:0000256" key="9">
    <source>
        <dbReference type="SAM" id="MobiDB-lite"/>
    </source>
</evidence>
<evidence type="ECO:0000256" key="4">
    <source>
        <dbReference type="ARBA" id="ARBA00022679"/>
    </source>
</evidence>
<dbReference type="Pfam" id="PF00912">
    <property type="entry name" value="Transgly"/>
    <property type="match status" value="1"/>
</dbReference>
<dbReference type="OrthoDB" id="9766909at2"/>
<keyword evidence="6" id="KW-0511">Multifunctional enzyme</keyword>
<dbReference type="Gene3D" id="1.10.3810.10">
    <property type="entry name" value="Biosynthetic peptidoglycan transglycosylase-like"/>
    <property type="match status" value="1"/>
</dbReference>
<gene>
    <name evidence="11" type="ORF">B7R25_02770</name>
</gene>
<dbReference type="GO" id="GO:0009002">
    <property type="term" value="F:serine-type D-Ala-D-Ala carboxypeptidase activity"/>
    <property type="evidence" value="ECO:0007669"/>
    <property type="project" value="UniProtKB-EC"/>
</dbReference>
<dbReference type="Gene3D" id="3.30.10.20">
    <property type="match status" value="2"/>
</dbReference>
<keyword evidence="5" id="KW-0378">Hydrolase</keyword>
<keyword evidence="2" id="KW-0645">Protease</keyword>
<protein>
    <recommendedName>
        <fullName evidence="10">PASTA domain-containing protein</fullName>
    </recommendedName>
</protein>
<dbReference type="InterPro" id="IPR001460">
    <property type="entry name" value="PCN-bd_Tpept"/>
</dbReference>
<evidence type="ECO:0000313" key="12">
    <source>
        <dbReference type="Proteomes" id="UP000257080"/>
    </source>
</evidence>
<dbReference type="SUPFAM" id="SSF53955">
    <property type="entry name" value="Lysozyme-like"/>
    <property type="match status" value="1"/>
</dbReference>
<dbReference type="SUPFAM" id="SSF56601">
    <property type="entry name" value="beta-lactamase/transpeptidase-like"/>
    <property type="match status" value="1"/>
</dbReference>
<dbReference type="PANTHER" id="PTHR32282">
    <property type="entry name" value="BINDING PROTEIN TRANSPEPTIDASE, PUTATIVE-RELATED"/>
    <property type="match status" value="1"/>
</dbReference>
<comment type="catalytic activity">
    <reaction evidence="7">
        <text>Preferential cleavage: (Ac)2-L-Lys-D-Ala-|-D-Ala. Also transpeptidation of peptidyl-alanyl moieties that are N-acyl substituents of D-alanine.</text>
        <dbReference type="EC" id="3.4.16.4"/>
    </reaction>
</comment>
<keyword evidence="4" id="KW-0808">Transferase</keyword>
<dbReference type="PROSITE" id="PS51178">
    <property type="entry name" value="PASTA"/>
    <property type="match status" value="1"/>
</dbReference>
<name>A0A3E0WEL3_9MICO</name>
<dbReference type="InterPro" id="IPR023346">
    <property type="entry name" value="Lysozyme-like_dom_sf"/>
</dbReference>
<dbReference type="InterPro" id="IPR036950">
    <property type="entry name" value="PBP_transglycosylase"/>
</dbReference>
<dbReference type="PANTHER" id="PTHR32282:SF33">
    <property type="entry name" value="PEPTIDOGLYCAN GLYCOSYLTRANSFERASE"/>
    <property type="match status" value="1"/>
</dbReference>
<organism evidence="11 12">
    <name type="scientific">Subtercola boreus</name>
    <dbReference type="NCBI Taxonomy" id="120213"/>
    <lineage>
        <taxon>Bacteria</taxon>
        <taxon>Bacillati</taxon>
        <taxon>Actinomycetota</taxon>
        <taxon>Actinomycetes</taxon>
        <taxon>Micrococcales</taxon>
        <taxon>Microbacteriaceae</taxon>
        <taxon>Subtercola</taxon>
    </lineage>
</organism>
<comment type="catalytic activity">
    <reaction evidence="8">
        <text>[GlcNAc-(1-&gt;4)-Mur2Ac(oyl-L-Ala-gamma-D-Glu-L-Lys-D-Ala-D-Ala)](n)-di-trans,octa-cis-undecaprenyl diphosphate + beta-D-GlcNAc-(1-&gt;4)-Mur2Ac(oyl-L-Ala-gamma-D-Glu-L-Lys-D-Ala-D-Ala)-di-trans,octa-cis-undecaprenyl diphosphate = [GlcNAc-(1-&gt;4)-Mur2Ac(oyl-L-Ala-gamma-D-Glu-L-Lys-D-Ala-D-Ala)](n+1)-di-trans,octa-cis-undecaprenyl diphosphate + di-trans,octa-cis-undecaprenyl diphosphate + H(+)</text>
        <dbReference type="Rhea" id="RHEA:23708"/>
        <dbReference type="Rhea" id="RHEA-COMP:9602"/>
        <dbReference type="Rhea" id="RHEA-COMP:9603"/>
        <dbReference type="ChEBI" id="CHEBI:15378"/>
        <dbReference type="ChEBI" id="CHEBI:58405"/>
        <dbReference type="ChEBI" id="CHEBI:60033"/>
        <dbReference type="ChEBI" id="CHEBI:78435"/>
        <dbReference type="EC" id="2.4.99.28"/>
    </reaction>
</comment>
<evidence type="ECO:0000256" key="1">
    <source>
        <dbReference type="ARBA" id="ARBA00022645"/>
    </source>
</evidence>
<dbReference type="Pfam" id="PF03793">
    <property type="entry name" value="PASTA"/>
    <property type="match status" value="2"/>
</dbReference>
<keyword evidence="3" id="KW-0328">Glycosyltransferase</keyword>
<dbReference type="CDD" id="cd06577">
    <property type="entry name" value="PASTA_pknB"/>
    <property type="match status" value="2"/>
</dbReference>
<sequence>MSAPKRKVSGAVGAILGLVGMSAIAGVLVTAMVTPALAVTGLAANNSIGVFENLPSYIKPDALSQTSSVYAKNPDGSDVLLASFYEQNRQTVGWDAISQYAKDALVSTEDPRFYVHGGVDVQSTFRALVGNVVSGGISSGASTISQQYVKNILVQRAEAITDPTQEAAAYAEATAQTTDRKLKEAKLAIGLEKEYTKDDILLGYMNIALFGGRVYGIQAASEYYFGVAAKDLTLPQAASLIAIVNEPEALRIDIDAEHTAANKARRDKDVLASMLKEHTITQQQFTDAVATEVTPKITEPSTGCQTAVYGAGFFCDYVKRIIEQDPTFGASDEERQHNLNTGGYKIYTTLDMQLQAKAFDVVNNYVPYSSDKLDIGGTFTTVQPGTGKVLAMAQNKTYSEDPESDPATSTAINYNTDFAFGGSTGFQPGSSFKLFTLINWLQTGHSLGDIVNGANNQHFTASNFTNSCGGTVGEAGYTAGNDAGETGARASVLTQFEESVNNAFISMASKLDLCDITNVAKSLGVHRADDTPLVNGPYGIVLGGNEVAPLTMAAAYAGVANKGMYCSPVAITNITDANGADVPAPQTTCTQAIDPAIASAALYAMQGVVQSGTATPANPYDGTPHFGKTGTSENEKDVWLIGGTTKLVSASWVGNVVGDVSIRKTSVAGAGSGNVGSGLSRLYMWKDFYKQVGDSYGGDAFPAPSRSLSSGQSVTVPDVSGLTISQAFNKLENAGFTANDAGDEDSSKPAGQVSSTNPAGGSSATKGSEVDVFTSNGKLIKLPDVTGRSPGSALSLLNGWNVTTTLSTDAGCKNNTVLSQDPATGDYNQSTTSVALVVCK</sequence>
<dbReference type="GO" id="GO:0030288">
    <property type="term" value="C:outer membrane-bounded periplasmic space"/>
    <property type="evidence" value="ECO:0007669"/>
    <property type="project" value="TreeGrafter"/>
</dbReference>
<evidence type="ECO:0000259" key="10">
    <source>
        <dbReference type="PROSITE" id="PS51178"/>
    </source>
</evidence>
<evidence type="ECO:0000256" key="5">
    <source>
        <dbReference type="ARBA" id="ARBA00022801"/>
    </source>
</evidence>
<dbReference type="InterPro" id="IPR005543">
    <property type="entry name" value="PASTA_dom"/>
</dbReference>
<evidence type="ECO:0000256" key="2">
    <source>
        <dbReference type="ARBA" id="ARBA00022670"/>
    </source>
</evidence>
<dbReference type="InterPro" id="IPR012338">
    <property type="entry name" value="Beta-lactam/transpept-like"/>
</dbReference>
<dbReference type="Proteomes" id="UP000257080">
    <property type="component" value="Unassembled WGS sequence"/>
</dbReference>
<accession>A0A3E0WEL3</accession>
<evidence type="ECO:0000256" key="8">
    <source>
        <dbReference type="ARBA" id="ARBA00049902"/>
    </source>
</evidence>
<evidence type="ECO:0000256" key="3">
    <source>
        <dbReference type="ARBA" id="ARBA00022676"/>
    </source>
</evidence>
<feature type="region of interest" description="Disordered" evidence="9">
    <location>
        <begin position="736"/>
        <end position="768"/>
    </location>
</feature>
<dbReference type="GO" id="GO:0006508">
    <property type="term" value="P:proteolysis"/>
    <property type="evidence" value="ECO:0007669"/>
    <property type="project" value="UniProtKB-KW"/>
</dbReference>
<dbReference type="Pfam" id="PF00905">
    <property type="entry name" value="Transpeptidase"/>
    <property type="match status" value="1"/>
</dbReference>
<dbReference type="AlphaFoldDB" id="A0A3E0WEL3"/>
<dbReference type="GO" id="GO:0009252">
    <property type="term" value="P:peptidoglycan biosynthetic process"/>
    <property type="evidence" value="ECO:0007669"/>
    <property type="project" value="TreeGrafter"/>
</dbReference>
<evidence type="ECO:0000256" key="6">
    <source>
        <dbReference type="ARBA" id="ARBA00023268"/>
    </source>
</evidence>
<reference evidence="11 12" key="1">
    <citation type="submission" date="2017-04" db="EMBL/GenBank/DDBJ databases">
        <title>Comparative genome analysis of Subtercola boreus.</title>
        <authorList>
            <person name="Cho Y.-J."/>
            <person name="Cho A."/>
            <person name="Kim O.-S."/>
            <person name="Lee J.-I."/>
        </authorList>
    </citation>
    <scope>NUCLEOTIDE SEQUENCE [LARGE SCALE GENOMIC DNA]</scope>
    <source>
        <strain evidence="11 12">P28004</strain>
    </source>
</reference>
<dbReference type="Gene3D" id="3.40.710.10">
    <property type="entry name" value="DD-peptidase/beta-lactamase superfamily"/>
    <property type="match status" value="1"/>
</dbReference>
<keyword evidence="1" id="KW-0121">Carboxypeptidase</keyword>
<evidence type="ECO:0000313" key="11">
    <source>
        <dbReference type="EMBL" id="RFA28669.1"/>
    </source>
</evidence>
<dbReference type="GO" id="GO:0008658">
    <property type="term" value="F:penicillin binding"/>
    <property type="evidence" value="ECO:0007669"/>
    <property type="project" value="InterPro"/>
</dbReference>
<comment type="caution">
    <text evidence="11">The sequence shown here is derived from an EMBL/GenBank/DDBJ whole genome shotgun (WGS) entry which is preliminary data.</text>
</comment>
<proteinExistence type="predicted"/>
<dbReference type="InterPro" id="IPR050396">
    <property type="entry name" value="Glycosyltr_51/Transpeptidase"/>
</dbReference>
<dbReference type="GO" id="GO:0008955">
    <property type="term" value="F:peptidoglycan glycosyltransferase activity"/>
    <property type="evidence" value="ECO:0007669"/>
    <property type="project" value="UniProtKB-EC"/>
</dbReference>
<dbReference type="SMART" id="SM00740">
    <property type="entry name" value="PASTA"/>
    <property type="match status" value="2"/>
</dbReference>